<comment type="caution">
    <text evidence="2">The sequence shown here is derived from an EMBL/GenBank/DDBJ whole genome shotgun (WGS) entry which is preliminary data.</text>
</comment>
<gene>
    <name evidence="2" type="ORF">ENY07_01785</name>
</gene>
<dbReference type="InterPro" id="IPR036108">
    <property type="entry name" value="4pyrrol_syn_uPrphyn_synt_sf"/>
</dbReference>
<evidence type="ECO:0000259" key="1">
    <source>
        <dbReference type="Pfam" id="PF02602"/>
    </source>
</evidence>
<dbReference type="Pfam" id="PF02602">
    <property type="entry name" value="HEM4"/>
    <property type="match status" value="1"/>
</dbReference>
<dbReference type="SUPFAM" id="SSF69618">
    <property type="entry name" value="HemD-like"/>
    <property type="match status" value="1"/>
</dbReference>
<feature type="domain" description="Tetrapyrrole biosynthesis uroporphyrinogen III synthase" evidence="1">
    <location>
        <begin position="67"/>
        <end position="280"/>
    </location>
</feature>
<dbReference type="AlphaFoldDB" id="A0A8J4H9V0"/>
<sequence length="284" mass="28999">MARSCSSATCAVAQARRRRWARRSARACWPTARQIFLSETLSSPEPGPGGERARGVLVTRPLPEAAETAARLEARGYHPVLAPLLEITPQTVRLPPPGAVQAVLAASGHAVDNLPASHRSLRLLAVGDATAARARAAGHAEVWSAAGDAAALALLAGRLCDPAGPPLLLALGRGRGAWLAASLAADGFRVICAEVYDAARVTTLPDAARRALHGTSLRAALFFSAETAQAFSALAEEAGVAGRVGGVTALAIGAAAAAALGALPWRAVRVAGQPNQEALLALLP</sequence>
<name>A0A8J4H9V0_9PROT</name>
<dbReference type="InterPro" id="IPR003754">
    <property type="entry name" value="4pyrrol_synth_uPrphyn_synth"/>
</dbReference>
<proteinExistence type="predicted"/>
<dbReference type="EMBL" id="DTQM01000035">
    <property type="protein sequence ID" value="HGC41941.1"/>
    <property type="molecule type" value="Genomic_DNA"/>
</dbReference>
<dbReference type="GO" id="GO:0033014">
    <property type="term" value="P:tetrapyrrole biosynthetic process"/>
    <property type="evidence" value="ECO:0007669"/>
    <property type="project" value="InterPro"/>
</dbReference>
<reference evidence="2" key="1">
    <citation type="journal article" date="2020" name="mSystems">
        <title>Genome- and Community-Level Interaction Insights into Carbon Utilization and Element Cycling Functions of Hydrothermarchaeota in Hydrothermal Sediment.</title>
        <authorList>
            <person name="Zhou Z."/>
            <person name="Liu Y."/>
            <person name="Xu W."/>
            <person name="Pan J."/>
            <person name="Luo Z.H."/>
            <person name="Li M."/>
        </authorList>
    </citation>
    <scope>NUCLEOTIDE SEQUENCE</scope>
    <source>
        <strain evidence="2">SpSt-997</strain>
    </source>
</reference>
<dbReference type="CDD" id="cd06578">
    <property type="entry name" value="HemD"/>
    <property type="match status" value="1"/>
</dbReference>
<dbReference type="Gene3D" id="3.40.50.10090">
    <property type="match status" value="2"/>
</dbReference>
<protein>
    <submittedName>
        <fullName evidence="2">Uroporphyrinogen-III synthase</fullName>
    </submittedName>
</protein>
<accession>A0A8J4H9V0</accession>
<organism evidence="2">
    <name type="scientific">Acidicaldus sp</name>
    <dbReference type="NCBI Taxonomy" id="1872105"/>
    <lineage>
        <taxon>Bacteria</taxon>
        <taxon>Pseudomonadati</taxon>
        <taxon>Pseudomonadota</taxon>
        <taxon>Alphaproteobacteria</taxon>
        <taxon>Acetobacterales</taxon>
        <taxon>Acetobacteraceae</taxon>
        <taxon>Acidicaldus</taxon>
    </lineage>
</organism>
<evidence type="ECO:0000313" key="2">
    <source>
        <dbReference type="EMBL" id="HGC41941.1"/>
    </source>
</evidence>
<dbReference type="GO" id="GO:0004852">
    <property type="term" value="F:uroporphyrinogen-III synthase activity"/>
    <property type="evidence" value="ECO:0007669"/>
    <property type="project" value="InterPro"/>
</dbReference>